<feature type="region of interest" description="Disordered" evidence="1">
    <location>
        <begin position="1"/>
        <end position="40"/>
    </location>
</feature>
<sequence>MNGKMQQTPPPTPTRRGGRRRGRGGGRGPRRGQGQGQGPLLLLLVVRRPVEHTNTPRMLVFHRTWRAELQVGRRGALGRQTKEDRGNLAATQQQSIRAASKFAASDMASAGWLRSPSPMSGWMDIERAKGGRQGIRPYCESGLSPSDPAPAPASLSKPKLALVQAIETPPDWFVYQDNKRAQLYKKPRRARAGPSQNGAPPEGR</sequence>
<organism evidence="2 3">
    <name type="scientific">Lasiosphaeria miniovina</name>
    <dbReference type="NCBI Taxonomy" id="1954250"/>
    <lineage>
        <taxon>Eukaryota</taxon>
        <taxon>Fungi</taxon>
        <taxon>Dikarya</taxon>
        <taxon>Ascomycota</taxon>
        <taxon>Pezizomycotina</taxon>
        <taxon>Sordariomycetes</taxon>
        <taxon>Sordariomycetidae</taxon>
        <taxon>Sordariales</taxon>
        <taxon>Lasiosphaeriaceae</taxon>
        <taxon>Lasiosphaeria</taxon>
    </lineage>
</organism>
<feature type="region of interest" description="Disordered" evidence="1">
    <location>
        <begin position="183"/>
        <end position="204"/>
    </location>
</feature>
<name>A0AA40E0G6_9PEZI</name>
<comment type="caution">
    <text evidence="2">The sequence shown here is derived from an EMBL/GenBank/DDBJ whole genome shotgun (WGS) entry which is preliminary data.</text>
</comment>
<dbReference type="AlphaFoldDB" id="A0AA40E0G6"/>
<dbReference type="Proteomes" id="UP001172101">
    <property type="component" value="Unassembled WGS sequence"/>
</dbReference>
<evidence type="ECO:0000313" key="3">
    <source>
        <dbReference type="Proteomes" id="UP001172101"/>
    </source>
</evidence>
<keyword evidence="3" id="KW-1185">Reference proteome</keyword>
<accession>A0AA40E0G6</accession>
<dbReference type="EMBL" id="JAUIRO010000004">
    <property type="protein sequence ID" value="KAK0718143.1"/>
    <property type="molecule type" value="Genomic_DNA"/>
</dbReference>
<protein>
    <submittedName>
        <fullName evidence="2">Uncharacterized protein</fullName>
    </submittedName>
</protein>
<reference evidence="2" key="1">
    <citation type="submission" date="2023-06" db="EMBL/GenBank/DDBJ databases">
        <title>Genome-scale phylogeny and comparative genomics of the fungal order Sordariales.</title>
        <authorList>
            <consortium name="Lawrence Berkeley National Laboratory"/>
            <person name="Hensen N."/>
            <person name="Bonometti L."/>
            <person name="Westerberg I."/>
            <person name="Brannstrom I.O."/>
            <person name="Guillou S."/>
            <person name="Cros-Aarteil S."/>
            <person name="Calhoun S."/>
            <person name="Haridas S."/>
            <person name="Kuo A."/>
            <person name="Mondo S."/>
            <person name="Pangilinan J."/>
            <person name="Riley R."/>
            <person name="LaButti K."/>
            <person name="Andreopoulos B."/>
            <person name="Lipzen A."/>
            <person name="Chen C."/>
            <person name="Yanf M."/>
            <person name="Daum C."/>
            <person name="Ng V."/>
            <person name="Clum A."/>
            <person name="Steindorff A."/>
            <person name="Ohm R."/>
            <person name="Martin F."/>
            <person name="Silar P."/>
            <person name="Natvig D."/>
            <person name="Lalanne C."/>
            <person name="Gautier V."/>
            <person name="Ament-velasquez S.L."/>
            <person name="Kruys A."/>
            <person name="Hutchinson M.I."/>
            <person name="Powell A.J."/>
            <person name="Barry K."/>
            <person name="Miller A.N."/>
            <person name="Grigoriev I.V."/>
            <person name="Debuchy R."/>
            <person name="Gladieux P."/>
            <person name="Thoren M.H."/>
            <person name="Johannesson H."/>
        </authorList>
    </citation>
    <scope>NUCLEOTIDE SEQUENCE</scope>
    <source>
        <strain evidence="2">SMH2392-1A</strain>
    </source>
</reference>
<evidence type="ECO:0000256" key="1">
    <source>
        <dbReference type="SAM" id="MobiDB-lite"/>
    </source>
</evidence>
<dbReference type="GeneID" id="85317614"/>
<proteinExistence type="predicted"/>
<feature type="compositionally biased region" description="Basic residues" evidence="1">
    <location>
        <begin position="16"/>
        <end position="30"/>
    </location>
</feature>
<evidence type="ECO:0000313" key="2">
    <source>
        <dbReference type="EMBL" id="KAK0718143.1"/>
    </source>
</evidence>
<gene>
    <name evidence="2" type="ORF">B0T26DRAFT_315153</name>
</gene>
<dbReference type="RefSeq" id="XP_060296936.1">
    <property type="nucleotide sequence ID" value="XM_060434344.1"/>
</dbReference>